<accession>A0AA35CJQ3</accession>
<keyword evidence="2" id="KW-1185">Reference proteome</keyword>
<organism evidence="1 2">
    <name type="scientific">Caldinitratiruptor microaerophilus</name>
    <dbReference type="NCBI Taxonomy" id="671077"/>
    <lineage>
        <taxon>Bacteria</taxon>
        <taxon>Bacillati</taxon>
        <taxon>Bacillota</taxon>
        <taxon>Clostridia</taxon>
        <taxon>Eubacteriales</taxon>
        <taxon>Symbiobacteriaceae</taxon>
        <taxon>Caldinitratiruptor</taxon>
    </lineage>
</organism>
<dbReference type="EMBL" id="AP025628">
    <property type="protein sequence ID" value="BDG60569.1"/>
    <property type="molecule type" value="Genomic_DNA"/>
</dbReference>
<evidence type="ECO:0000313" key="1">
    <source>
        <dbReference type="EMBL" id="BDG60569.1"/>
    </source>
</evidence>
<name>A0AA35CJQ3_9FIRM</name>
<dbReference type="Proteomes" id="UP001163687">
    <property type="component" value="Chromosome"/>
</dbReference>
<gene>
    <name evidence="1" type="ORF">caldi_16590</name>
</gene>
<evidence type="ECO:0000313" key="2">
    <source>
        <dbReference type="Proteomes" id="UP001163687"/>
    </source>
</evidence>
<reference evidence="1" key="1">
    <citation type="submission" date="2022-03" db="EMBL/GenBank/DDBJ databases">
        <title>Complete genome sequence of Caldinitratiruptor microaerophilus.</title>
        <authorList>
            <person name="Mukaiyama R."/>
            <person name="Nishiyama T."/>
            <person name="Ueda K."/>
        </authorList>
    </citation>
    <scope>NUCLEOTIDE SEQUENCE</scope>
    <source>
        <strain evidence="1">JCM 16183</strain>
    </source>
</reference>
<dbReference type="AlphaFoldDB" id="A0AA35CJQ3"/>
<dbReference type="RefSeq" id="WP_264844583.1">
    <property type="nucleotide sequence ID" value="NZ_AP025628.1"/>
</dbReference>
<protein>
    <submittedName>
        <fullName evidence="1">Uncharacterized protein</fullName>
    </submittedName>
</protein>
<dbReference type="KEGG" id="cmic:caldi_16590"/>
<proteinExistence type="predicted"/>
<sequence length="230" mass="25096">MTSSLVTGATNNAVSNIHHPRYSQVAQGKLRPVLNLLLQHRFTQFESFLSAIRGGLADASSSARAHLEELTQSLQALADTNNDEVTLEYLQNTIRLASESIDSIKKWANPPTDNRVELYYSFASELECTGPLVVSGPGIESTIIHATGPVDIHGYMRGGYIKCARNVSIGQIGTPAGKTTEVVVPEGYSILANKVYPNTILQVGQIKHKFQREHSMVQFSAATAETYRHG</sequence>